<dbReference type="AlphaFoldDB" id="A0AAJ6BM56"/>
<evidence type="ECO:0000256" key="1">
    <source>
        <dbReference type="SAM" id="Phobius"/>
    </source>
</evidence>
<gene>
    <name evidence="2" type="ORF">P0Y56_13665</name>
</gene>
<protein>
    <submittedName>
        <fullName evidence="2">Uncharacterized protein</fullName>
    </submittedName>
</protein>
<dbReference type="EMBL" id="CP119316">
    <property type="protein sequence ID" value="WEK46059.1"/>
    <property type="molecule type" value="Genomic_DNA"/>
</dbReference>
<evidence type="ECO:0000313" key="2">
    <source>
        <dbReference type="EMBL" id="WEK46059.1"/>
    </source>
</evidence>
<keyword evidence="1" id="KW-0812">Transmembrane</keyword>
<organism evidence="2 3">
    <name type="scientific">Candidatus Andeanibacterium colombiense</name>
    <dbReference type="NCBI Taxonomy" id="3121345"/>
    <lineage>
        <taxon>Bacteria</taxon>
        <taxon>Pseudomonadati</taxon>
        <taxon>Pseudomonadota</taxon>
        <taxon>Alphaproteobacteria</taxon>
        <taxon>Sphingomonadales</taxon>
        <taxon>Sphingomonadaceae</taxon>
        <taxon>Candidatus Andeanibacterium</taxon>
    </lineage>
</organism>
<keyword evidence="1" id="KW-1133">Transmembrane helix</keyword>
<feature type="transmembrane region" description="Helical" evidence="1">
    <location>
        <begin position="94"/>
        <end position="113"/>
    </location>
</feature>
<evidence type="ECO:0000313" key="3">
    <source>
        <dbReference type="Proteomes" id="UP001218362"/>
    </source>
</evidence>
<dbReference type="Proteomes" id="UP001218362">
    <property type="component" value="Chromosome"/>
</dbReference>
<sequence length="289" mass="32266">MRDWTPKSMAFQPFGYRFEIVSPLKSSDVKATIRKKKKGWLEVKNGARGWIIGPFVCLWFSAFDKYGPMLFGVISSTDQGTCIRGRAGSDLNGVLIFSLLIPFIAFLVAWMIASDALGLAQLLGISLVFVVGGPFLYWSAHKDRRAAEPLVRFLSDTLTPAGRSRRSKSANFRIAKTFRLIVSGDLHDGSVNPATIHEALLRTGSGDFVILEASEQEYLQAASRDGLFVLEKRDGSHLPHYRALRSNAETSNEAQPNDTFTFEEILAAFMAYGSKTQMPQYFSWEAMRF</sequence>
<name>A0AAJ6BM56_9SPHN</name>
<dbReference type="KEGG" id="acob:P0Y56_13665"/>
<keyword evidence="1" id="KW-0472">Membrane</keyword>
<feature type="transmembrane region" description="Helical" evidence="1">
    <location>
        <begin position="119"/>
        <end position="138"/>
    </location>
</feature>
<proteinExistence type="predicted"/>
<accession>A0AAJ6BM56</accession>
<reference evidence="2" key="1">
    <citation type="submission" date="2023-03" db="EMBL/GenBank/DDBJ databases">
        <title>Andean soil-derived lignocellulolytic bacterial consortium as a source of novel taxa and putative plastic-active enzymes.</title>
        <authorList>
            <person name="Diaz-Garcia L."/>
            <person name="Chuvochina M."/>
            <person name="Feuerriegel G."/>
            <person name="Bunk B."/>
            <person name="Sproer C."/>
            <person name="Streit W.R."/>
            <person name="Rodriguez L.M."/>
            <person name="Overmann J."/>
            <person name="Jimenez D.J."/>
        </authorList>
    </citation>
    <scope>NUCLEOTIDE SEQUENCE</scope>
    <source>
        <strain evidence="2">MAG 26</strain>
    </source>
</reference>